<gene>
    <name evidence="2" type="ORF">KP509_12G057200</name>
</gene>
<feature type="compositionally biased region" description="Basic residues" evidence="1">
    <location>
        <begin position="25"/>
        <end position="36"/>
    </location>
</feature>
<comment type="caution">
    <text evidence="2">The sequence shown here is derived from an EMBL/GenBank/DDBJ whole genome shotgun (WGS) entry which is preliminary data.</text>
</comment>
<reference evidence="2" key="1">
    <citation type="submission" date="2021-08" db="EMBL/GenBank/DDBJ databases">
        <title>WGS assembly of Ceratopteris richardii.</title>
        <authorList>
            <person name="Marchant D.B."/>
            <person name="Chen G."/>
            <person name="Jenkins J."/>
            <person name="Shu S."/>
            <person name="Leebens-Mack J."/>
            <person name="Grimwood J."/>
            <person name="Schmutz J."/>
            <person name="Soltis P."/>
            <person name="Soltis D."/>
            <person name="Chen Z.-H."/>
        </authorList>
    </citation>
    <scope>NUCLEOTIDE SEQUENCE</scope>
    <source>
        <strain evidence="2">Whitten #5841</strain>
        <tissue evidence="2">Leaf</tissue>
    </source>
</reference>
<evidence type="ECO:0000313" key="3">
    <source>
        <dbReference type="Proteomes" id="UP000825935"/>
    </source>
</evidence>
<dbReference type="EMBL" id="CM035417">
    <property type="protein sequence ID" value="KAH7423469.1"/>
    <property type="molecule type" value="Genomic_DNA"/>
</dbReference>
<accession>A0A8T2TSF6</accession>
<dbReference type="AlphaFoldDB" id="A0A8T2TSF6"/>
<protein>
    <submittedName>
        <fullName evidence="2">Uncharacterized protein</fullName>
    </submittedName>
</protein>
<dbReference type="OrthoDB" id="2285352at2759"/>
<evidence type="ECO:0000256" key="1">
    <source>
        <dbReference type="SAM" id="MobiDB-lite"/>
    </source>
</evidence>
<dbReference type="Proteomes" id="UP000825935">
    <property type="component" value="Chromosome 12"/>
</dbReference>
<evidence type="ECO:0000313" key="2">
    <source>
        <dbReference type="EMBL" id="KAH7423469.1"/>
    </source>
</evidence>
<name>A0A8T2TSF6_CERRI</name>
<keyword evidence="3" id="KW-1185">Reference proteome</keyword>
<feature type="region of interest" description="Disordered" evidence="1">
    <location>
        <begin position="1"/>
        <end position="54"/>
    </location>
</feature>
<organism evidence="2 3">
    <name type="scientific">Ceratopteris richardii</name>
    <name type="common">Triangle waterfern</name>
    <dbReference type="NCBI Taxonomy" id="49495"/>
    <lineage>
        <taxon>Eukaryota</taxon>
        <taxon>Viridiplantae</taxon>
        <taxon>Streptophyta</taxon>
        <taxon>Embryophyta</taxon>
        <taxon>Tracheophyta</taxon>
        <taxon>Polypodiopsida</taxon>
        <taxon>Polypodiidae</taxon>
        <taxon>Polypodiales</taxon>
        <taxon>Pteridineae</taxon>
        <taxon>Pteridaceae</taxon>
        <taxon>Parkerioideae</taxon>
        <taxon>Ceratopteris</taxon>
    </lineage>
</organism>
<sequence>MWVPKKLLHTQRPMLPTMLKDSAKKPRREKGKNRAQRPKEDKLNPLTKVRRQSSRIWVRKPKVPVASTTPKNELLRIQRTNYSEMDSYKEDYIIARFSRQLQTKTTSSLQVTSKALTSNSHVPLA</sequence>
<proteinExistence type="predicted"/>